<keyword evidence="12" id="KW-1185">Reference proteome</keyword>
<comment type="similarity">
    <text evidence="1">Belongs to the ATP-dependent AMP-binding enzyme family.</text>
</comment>
<keyword evidence="5" id="KW-0547">Nucleotide-binding</keyword>
<evidence type="ECO:0000256" key="2">
    <source>
        <dbReference type="ARBA" id="ARBA00013275"/>
    </source>
</evidence>
<dbReference type="GO" id="GO:0005524">
    <property type="term" value="F:ATP binding"/>
    <property type="evidence" value="ECO:0007669"/>
    <property type="project" value="UniProtKB-KW"/>
</dbReference>
<dbReference type="InterPro" id="IPR025110">
    <property type="entry name" value="AMP-bd_C"/>
</dbReference>
<evidence type="ECO:0000256" key="7">
    <source>
        <dbReference type="ARBA" id="ARBA00022990"/>
    </source>
</evidence>
<dbReference type="Gene3D" id="3.30.300.30">
    <property type="match status" value="1"/>
</dbReference>
<dbReference type="AlphaFoldDB" id="A0A2K4FFY2"/>
<dbReference type="InterPro" id="IPR000873">
    <property type="entry name" value="AMP-dep_synth/lig_dom"/>
</dbReference>
<evidence type="ECO:0000256" key="3">
    <source>
        <dbReference type="ARBA" id="ARBA00017625"/>
    </source>
</evidence>
<dbReference type="PROSITE" id="PS00455">
    <property type="entry name" value="AMP_BINDING"/>
    <property type="match status" value="1"/>
</dbReference>
<dbReference type="GO" id="GO:0003987">
    <property type="term" value="F:acetate-CoA ligase activity"/>
    <property type="evidence" value="ECO:0007669"/>
    <property type="project" value="UniProtKB-EC"/>
</dbReference>
<dbReference type="Pfam" id="PF00501">
    <property type="entry name" value="AMP-binding"/>
    <property type="match status" value="1"/>
</dbReference>
<organism evidence="11 12">
    <name type="scientific">Staphylococcus argensis</name>
    <dbReference type="NCBI Taxonomy" id="1607738"/>
    <lineage>
        <taxon>Bacteria</taxon>
        <taxon>Bacillati</taxon>
        <taxon>Bacillota</taxon>
        <taxon>Bacilli</taxon>
        <taxon>Bacillales</taxon>
        <taxon>Staphylococcaceae</taxon>
        <taxon>Staphylococcus</taxon>
    </lineage>
</organism>
<feature type="domain" description="AMP-dependent synthetase/ligase" evidence="9">
    <location>
        <begin position="55"/>
        <end position="408"/>
    </location>
</feature>
<name>A0A2K4FFY2_9STAP</name>
<comment type="caution">
    <text evidence="11">The sequence shown here is derived from an EMBL/GenBank/DDBJ whole genome shotgun (WGS) entry which is preliminary data.</text>
</comment>
<dbReference type="GO" id="GO:0006085">
    <property type="term" value="P:acetyl-CoA biosynthetic process"/>
    <property type="evidence" value="ECO:0007669"/>
    <property type="project" value="TreeGrafter"/>
</dbReference>
<dbReference type="InterPro" id="IPR020845">
    <property type="entry name" value="AMP-binding_CS"/>
</dbReference>
<evidence type="ECO:0000313" key="11">
    <source>
        <dbReference type="EMBL" id="POA10231.1"/>
    </source>
</evidence>
<dbReference type="InterPro" id="IPR042099">
    <property type="entry name" value="ANL_N_sf"/>
</dbReference>
<keyword evidence="6" id="KW-0067">ATP-binding</keyword>
<dbReference type="GO" id="GO:0005829">
    <property type="term" value="C:cytosol"/>
    <property type="evidence" value="ECO:0007669"/>
    <property type="project" value="TreeGrafter"/>
</dbReference>
<evidence type="ECO:0000256" key="5">
    <source>
        <dbReference type="ARBA" id="ARBA00022741"/>
    </source>
</evidence>
<dbReference type="GeneID" id="98297826"/>
<dbReference type="Proteomes" id="UP000242712">
    <property type="component" value="Unassembled WGS sequence"/>
</dbReference>
<dbReference type="OrthoDB" id="9778383at2"/>
<dbReference type="NCBIfam" id="NF003313">
    <property type="entry name" value="PRK04319.1"/>
    <property type="match status" value="1"/>
</dbReference>
<feature type="domain" description="AMP-binding enzyme C-terminal" evidence="10">
    <location>
        <begin position="468"/>
        <end position="546"/>
    </location>
</feature>
<dbReference type="SUPFAM" id="SSF56801">
    <property type="entry name" value="Acetyl-CoA synthetase-like"/>
    <property type="match status" value="1"/>
</dbReference>
<evidence type="ECO:0000313" key="12">
    <source>
        <dbReference type="Proteomes" id="UP000242712"/>
    </source>
</evidence>
<protein>
    <recommendedName>
        <fullName evidence="3">Putative long chain fatty acid-CoA ligase VraA</fullName>
        <ecNumber evidence="2">6.2.1.1</ecNumber>
    </recommendedName>
    <alternativeName>
        <fullName evidence="8">Acyl-CoA synthetase</fullName>
    </alternativeName>
</protein>
<dbReference type="EMBL" id="PPPX01000001">
    <property type="protein sequence ID" value="POA10231.1"/>
    <property type="molecule type" value="Genomic_DNA"/>
</dbReference>
<dbReference type="Gene3D" id="3.40.50.12780">
    <property type="entry name" value="N-terminal domain of ligase-like"/>
    <property type="match status" value="1"/>
</dbReference>
<gene>
    <name evidence="11" type="ORF">CD039_05630</name>
</gene>
<evidence type="ECO:0000256" key="6">
    <source>
        <dbReference type="ARBA" id="ARBA00022840"/>
    </source>
</evidence>
<evidence type="ECO:0000256" key="8">
    <source>
        <dbReference type="ARBA" id="ARBA00032875"/>
    </source>
</evidence>
<accession>A0A2K4FFY2</accession>
<reference evidence="11 12" key="1">
    <citation type="submission" date="2017-08" db="EMBL/GenBank/DDBJ databases">
        <title>Draft genome sequences of 64 type strains of genus Staph aureus.</title>
        <authorList>
            <person name="Cole K."/>
            <person name="Golubchik T."/>
            <person name="Russell J."/>
            <person name="Foster D."/>
            <person name="Llewelyn M."/>
            <person name="Wilson D."/>
            <person name="Crook D."/>
            <person name="Paul J."/>
        </authorList>
    </citation>
    <scope>NUCLEOTIDE SEQUENCE [LARGE SCALE GENOMIC DNA]</scope>
    <source>
        <strain evidence="11 12">DSM 29875</strain>
    </source>
</reference>
<evidence type="ECO:0000259" key="9">
    <source>
        <dbReference type="Pfam" id="PF00501"/>
    </source>
</evidence>
<keyword evidence="4 11" id="KW-0436">Ligase</keyword>
<dbReference type="FunFam" id="3.30.300.30:FF:000005">
    <property type="entry name" value="Acyl-coenzyme A synthetase ACSM5, mitochondrial"/>
    <property type="match status" value="1"/>
</dbReference>
<sequence>MKVEIYKGDNGNFNLQDYAETYRNFDWSEVEKAFTWSETGKVNMAYECIDKHVDQGRGDKVALHYQDEQRTESYTFKEMKDYSNQAANVLKDKANVNKGDRVFIFMPRTPELYFAFMGILKLGAIVGPLFEAFMEKAVTDRLENSEAKVIITTNALLPRIPVDQLPHLETVVVVDEEVDADYIDFNSEMKEASTDFDMEWLNLDDGLILHYTSGSTGQPKGVLHEQRAMMVHYISGKYVLDIQEDDVYWCTADPGWVTGTSYGVFSPWLNGATNCIAGGRFSPEAWYQMIEDFKVTIWYTAPTALRMLMSAGDDVIKNYDLSSLRSILSVGEPLNPEVIKWAKDVYGLRVLDTWWMTETGGHMIVNYPTMDMKLGSMGKPLPGIEAAIVDDQGNELPANRMGNLAIKKGWPSMMVAIWKNPEKYDSYFIGDWYVSGDSAYKDEDGYFWFQGRVDDVIMTAGERVGPFEVESKLVEHEAVAEAGVIGKPDRVRGEIIKAFVALKEGYEPSDELKEDIRQFVKKGLAAHAAPREIEFKDKLPKTRSGKIMRRVLKAWELDLPEGDLSTMED</sequence>
<proteinExistence type="inferred from homology"/>
<dbReference type="Pfam" id="PF13193">
    <property type="entry name" value="AMP-binding_C"/>
    <property type="match status" value="1"/>
</dbReference>
<dbReference type="RefSeq" id="WP_103371483.1">
    <property type="nucleotide sequence ID" value="NZ_CBCRVO010000001.1"/>
</dbReference>
<dbReference type="InterPro" id="IPR045851">
    <property type="entry name" value="AMP-bd_C_sf"/>
</dbReference>
<evidence type="ECO:0000256" key="1">
    <source>
        <dbReference type="ARBA" id="ARBA00006432"/>
    </source>
</evidence>
<dbReference type="PANTHER" id="PTHR24095:SF14">
    <property type="entry name" value="ACETYL-COENZYME A SYNTHETASE 1"/>
    <property type="match status" value="1"/>
</dbReference>
<evidence type="ECO:0000259" key="10">
    <source>
        <dbReference type="Pfam" id="PF13193"/>
    </source>
</evidence>
<evidence type="ECO:0000256" key="4">
    <source>
        <dbReference type="ARBA" id="ARBA00022598"/>
    </source>
</evidence>
<dbReference type="PANTHER" id="PTHR24095">
    <property type="entry name" value="ACETYL-COENZYME A SYNTHETASE"/>
    <property type="match status" value="1"/>
</dbReference>
<dbReference type="EC" id="6.2.1.1" evidence="2"/>
<keyword evidence="7" id="KW-0007">Acetylation</keyword>